<dbReference type="EMBL" id="JAVDUI010000001">
    <property type="protein sequence ID" value="MDR6892270.1"/>
    <property type="molecule type" value="Genomic_DNA"/>
</dbReference>
<dbReference type="PANTHER" id="PTHR30231:SF42">
    <property type="entry name" value="EXONUCLEASE"/>
    <property type="match status" value="1"/>
</dbReference>
<evidence type="ECO:0000313" key="3">
    <source>
        <dbReference type="Proteomes" id="UP001247307"/>
    </source>
</evidence>
<dbReference type="RefSeq" id="WP_309851011.1">
    <property type="nucleotide sequence ID" value="NZ_BAAAIU010000003.1"/>
</dbReference>
<gene>
    <name evidence="2" type="ORF">J2S35_001210</name>
</gene>
<dbReference type="CDD" id="cd17748">
    <property type="entry name" value="BRCT_DNA_ligase_like"/>
    <property type="match status" value="1"/>
</dbReference>
<evidence type="ECO:0000313" key="2">
    <source>
        <dbReference type="EMBL" id="MDR6892270.1"/>
    </source>
</evidence>
<evidence type="ECO:0000259" key="1">
    <source>
        <dbReference type="SMART" id="SM00479"/>
    </source>
</evidence>
<dbReference type="Gene3D" id="3.40.50.10190">
    <property type="entry name" value="BRCT domain"/>
    <property type="match status" value="1"/>
</dbReference>
<keyword evidence="2" id="KW-0808">Transferase</keyword>
<dbReference type="Proteomes" id="UP001247307">
    <property type="component" value="Unassembled WGS sequence"/>
</dbReference>
<dbReference type="Pfam" id="PF00929">
    <property type="entry name" value="RNase_T"/>
    <property type="match status" value="1"/>
</dbReference>
<dbReference type="AlphaFoldDB" id="A0AAE4C8C7"/>
<dbReference type="InterPro" id="IPR012337">
    <property type="entry name" value="RNaseH-like_sf"/>
</dbReference>
<dbReference type="InterPro" id="IPR013520">
    <property type="entry name" value="Ribonucl_H"/>
</dbReference>
<dbReference type="InterPro" id="IPR036397">
    <property type="entry name" value="RNaseH_sf"/>
</dbReference>
<dbReference type="SMART" id="SM00479">
    <property type="entry name" value="EXOIII"/>
    <property type="match status" value="1"/>
</dbReference>
<dbReference type="GO" id="GO:0003887">
    <property type="term" value="F:DNA-directed DNA polymerase activity"/>
    <property type="evidence" value="ECO:0007669"/>
    <property type="project" value="UniProtKB-EC"/>
</dbReference>
<organism evidence="2 3">
    <name type="scientific">Falsarthrobacter nasiphocae</name>
    <dbReference type="NCBI Taxonomy" id="189863"/>
    <lineage>
        <taxon>Bacteria</taxon>
        <taxon>Bacillati</taxon>
        <taxon>Actinomycetota</taxon>
        <taxon>Actinomycetes</taxon>
        <taxon>Micrococcales</taxon>
        <taxon>Micrococcaceae</taxon>
        <taxon>Falsarthrobacter</taxon>
    </lineage>
</organism>
<keyword evidence="2" id="KW-0548">Nucleotidyltransferase</keyword>
<reference evidence="2" key="1">
    <citation type="submission" date="2023-07" db="EMBL/GenBank/DDBJ databases">
        <title>Sequencing the genomes of 1000 actinobacteria strains.</title>
        <authorList>
            <person name="Klenk H.-P."/>
        </authorList>
    </citation>
    <scope>NUCLEOTIDE SEQUENCE</scope>
    <source>
        <strain evidence="2">DSM 13988</strain>
    </source>
</reference>
<dbReference type="EC" id="2.7.7.7" evidence="2"/>
<proteinExistence type="predicted"/>
<dbReference type="PANTHER" id="PTHR30231">
    <property type="entry name" value="DNA POLYMERASE III SUBUNIT EPSILON"/>
    <property type="match status" value="1"/>
</dbReference>
<dbReference type="SUPFAM" id="SSF52113">
    <property type="entry name" value="BRCT domain"/>
    <property type="match status" value="1"/>
</dbReference>
<dbReference type="GO" id="GO:0005829">
    <property type="term" value="C:cytosol"/>
    <property type="evidence" value="ECO:0007669"/>
    <property type="project" value="TreeGrafter"/>
</dbReference>
<dbReference type="InterPro" id="IPR036420">
    <property type="entry name" value="BRCT_dom_sf"/>
</dbReference>
<keyword evidence="3" id="KW-1185">Reference proteome</keyword>
<dbReference type="Gene3D" id="3.30.420.10">
    <property type="entry name" value="Ribonuclease H-like superfamily/Ribonuclease H"/>
    <property type="match status" value="1"/>
</dbReference>
<comment type="caution">
    <text evidence="2">The sequence shown here is derived from an EMBL/GenBank/DDBJ whole genome shotgun (WGS) entry which is preliminary data.</text>
</comment>
<protein>
    <submittedName>
        <fullName evidence="2">DNA polymerase-3 subunit epsilon</fullName>
        <ecNumber evidence="2">2.7.7.7</ecNumber>
    </submittedName>
</protein>
<dbReference type="SUPFAM" id="SSF53098">
    <property type="entry name" value="Ribonuclease H-like"/>
    <property type="match status" value="1"/>
</dbReference>
<sequence length="306" mass="33025">MTGLDFVVVDFETANRRHESACQVGLARVRGGRLEAVEAWLIIPPTGLDSFEAANVRIHGITPEALLRGSPLDWPATVERMHAFAGDLPFVAHNVAFDRTVFGWCCDAFGLTLPERRWLDSLSVSRRVLDLPNHRLSTVVDHLGIEGHTHHDAGSDAAVTAEAVLRMAGRSGAVSVDELWPPARSRGAGMGAYTGRGYSASVAELPAPSPDADPAHFFYGQRVCITGEIPGCSRWDAFEALARCGAQVEKGVTKRTSVLVVAGRERIGPDYNPLLGSAKERKAAQYRLAGQRLVFIGAADFRAMAL</sequence>
<dbReference type="GO" id="GO:0003676">
    <property type="term" value="F:nucleic acid binding"/>
    <property type="evidence" value="ECO:0007669"/>
    <property type="project" value="InterPro"/>
</dbReference>
<dbReference type="GO" id="GO:0008408">
    <property type="term" value="F:3'-5' exonuclease activity"/>
    <property type="evidence" value="ECO:0007669"/>
    <property type="project" value="TreeGrafter"/>
</dbReference>
<accession>A0AAE4C8C7</accession>
<feature type="domain" description="Exonuclease" evidence="1">
    <location>
        <begin position="5"/>
        <end position="173"/>
    </location>
</feature>
<name>A0AAE4C8C7_9MICC</name>